<evidence type="ECO:0000313" key="2">
    <source>
        <dbReference type="EMBL" id="PPQ78634.1"/>
    </source>
</evidence>
<keyword evidence="1" id="KW-0812">Transmembrane</keyword>
<evidence type="ECO:0000256" key="1">
    <source>
        <dbReference type="SAM" id="Phobius"/>
    </source>
</evidence>
<feature type="transmembrane region" description="Helical" evidence="1">
    <location>
        <begin position="40"/>
        <end position="59"/>
    </location>
</feature>
<comment type="caution">
    <text evidence="2">The sequence shown here is derived from an EMBL/GenBank/DDBJ whole genome shotgun (WGS) entry which is preliminary data.</text>
</comment>
<dbReference type="InParanoid" id="A0A409WJD4"/>
<protein>
    <submittedName>
        <fullName evidence="2">Uncharacterized protein</fullName>
    </submittedName>
</protein>
<gene>
    <name evidence="2" type="ORF">CVT25_010598</name>
</gene>
<keyword evidence="1" id="KW-0472">Membrane</keyword>
<proteinExistence type="predicted"/>
<evidence type="ECO:0000313" key="3">
    <source>
        <dbReference type="Proteomes" id="UP000283269"/>
    </source>
</evidence>
<sequence length="135" mass="14974">MDGDYDTPLIVVKSALQFLSSHLRFSQTDKTFIILMYHRYVLAMLAFLACLATAAPIFIRTDSVITSEDISTASRLLQLVLPAVDGLAEEMNSESVEESFTPTNTPPSSIRASIIKLTNHILFQITIDDYSSLKT</sequence>
<keyword evidence="1" id="KW-1133">Transmembrane helix</keyword>
<keyword evidence="3" id="KW-1185">Reference proteome</keyword>
<dbReference type="EMBL" id="NHYD01003412">
    <property type="protein sequence ID" value="PPQ78634.1"/>
    <property type="molecule type" value="Genomic_DNA"/>
</dbReference>
<organism evidence="2 3">
    <name type="scientific">Psilocybe cyanescens</name>
    <dbReference type="NCBI Taxonomy" id="93625"/>
    <lineage>
        <taxon>Eukaryota</taxon>
        <taxon>Fungi</taxon>
        <taxon>Dikarya</taxon>
        <taxon>Basidiomycota</taxon>
        <taxon>Agaricomycotina</taxon>
        <taxon>Agaricomycetes</taxon>
        <taxon>Agaricomycetidae</taxon>
        <taxon>Agaricales</taxon>
        <taxon>Agaricineae</taxon>
        <taxon>Strophariaceae</taxon>
        <taxon>Psilocybe</taxon>
    </lineage>
</organism>
<name>A0A409WJD4_PSICY</name>
<accession>A0A409WJD4</accession>
<dbReference type="OrthoDB" id="10573755at2759"/>
<reference evidence="2 3" key="1">
    <citation type="journal article" date="2018" name="Evol. Lett.">
        <title>Horizontal gene cluster transfer increased hallucinogenic mushroom diversity.</title>
        <authorList>
            <person name="Reynolds H.T."/>
            <person name="Vijayakumar V."/>
            <person name="Gluck-Thaler E."/>
            <person name="Korotkin H.B."/>
            <person name="Matheny P.B."/>
            <person name="Slot J.C."/>
        </authorList>
    </citation>
    <scope>NUCLEOTIDE SEQUENCE [LARGE SCALE GENOMIC DNA]</scope>
    <source>
        <strain evidence="2 3">2631</strain>
    </source>
</reference>
<dbReference type="AlphaFoldDB" id="A0A409WJD4"/>
<dbReference type="Proteomes" id="UP000283269">
    <property type="component" value="Unassembled WGS sequence"/>
</dbReference>